<keyword evidence="4 7" id="KW-0812">Transmembrane</keyword>
<organism evidence="9 10">
    <name type="scientific">Lacimonas salitolerans</name>
    <dbReference type="NCBI Taxonomy" id="1323750"/>
    <lineage>
        <taxon>Bacteria</taxon>
        <taxon>Pseudomonadati</taxon>
        <taxon>Pseudomonadota</taxon>
        <taxon>Alphaproteobacteria</taxon>
        <taxon>Rhodobacterales</taxon>
        <taxon>Paracoccaceae</taxon>
        <taxon>Lacimonas</taxon>
    </lineage>
</organism>
<sequence>MTDSTLGESLGVQRTAEIQDAYLAMARTKRMYGGIMLVIFVALMASGFILADDRNAGGFWDGILNVFDFPGEVLKEAGEKITLLPALMVKFFPSLIETINIAAASTLIGGLMAIVLSLLSTRGLARFPALIGVFRRMMDILRAIPEIVIALVLIFILGGGPVPAMIAIALHTAGALGKLFSEVNENASLKPLEGLESTGASWTQRMILGVVPQVAPNWLSYALMRFEINIRASAILGFVGSGGIGYDLKNAFSWGQGRYDEVAAIFILLFLTIVFFDQLSSHYRNKLVGKA</sequence>
<evidence type="ECO:0000256" key="7">
    <source>
        <dbReference type="RuleBase" id="RU363032"/>
    </source>
</evidence>
<keyword evidence="10" id="KW-1185">Reference proteome</keyword>
<dbReference type="InterPro" id="IPR005769">
    <property type="entry name" value="PhnE/PtxC"/>
</dbReference>
<gene>
    <name evidence="9" type="primary">phnE</name>
    <name evidence="9" type="ORF">ACFTOW_01295</name>
</gene>
<feature type="transmembrane region" description="Helical" evidence="7">
    <location>
        <begin position="140"/>
        <end position="158"/>
    </location>
</feature>
<proteinExistence type="inferred from homology"/>
<dbReference type="PANTHER" id="PTHR30043:SF1">
    <property type="entry name" value="ABC TRANSPORT SYSTEM PERMEASE PROTEIN P69"/>
    <property type="match status" value="1"/>
</dbReference>
<dbReference type="CDD" id="cd06261">
    <property type="entry name" value="TM_PBP2"/>
    <property type="match status" value="1"/>
</dbReference>
<evidence type="ECO:0000256" key="5">
    <source>
        <dbReference type="ARBA" id="ARBA00022989"/>
    </source>
</evidence>
<comment type="subcellular location">
    <subcellularLocation>
        <location evidence="1 7">Cell membrane</location>
        <topology evidence="1 7">Multi-pass membrane protein</topology>
    </subcellularLocation>
</comment>
<dbReference type="EMBL" id="JBHUDD010000005">
    <property type="protein sequence ID" value="MFD1508045.1"/>
    <property type="molecule type" value="Genomic_DNA"/>
</dbReference>
<evidence type="ECO:0000256" key="2">
    <source>
        <dbReference type="ARBA" id="ARBA00022448"/>
    </source>
</evidence>
<feature type="transmembrane region" description="Helical" evidence="7">
    <location>
        <begin position="31"/>
        <end position="51"/>
    </location>
</feature>
<evidence type="ECO:0000256" key="3">
    <source>
        <dbReference type="ARBA" id="ARBA00022475"/>
    </source>
</evidence>
<evidence type="ECO:0000256" key="1">
    <source>
        <dbReference type="ARBA" id="ARBA00004651"/>
    </source>
</evidence>
<feature type="transmembrane region" description="Helical" evidence="7">
    <location>
        <begin position="258"/>
        <end position="276"/>
    </location>
</feature>
<feature type="domain" description="ABC transmembrane type-1" evidence="8">
    <location>
        <begin position="95"/>
        <end position="280"/>
    </location>
</feature>
<reference evidence="10" key="1">
    <citation type="journal article" date="2019" name="Int. J. Syst. Evol. Microbiol.">
        <title>The Global Catalogue of Microorganisms (GCM) 10K type strain sequencing project: providing services to taxonomists for standard genome sequencing and annotation.</title>
        <authorList>
            <consortium name="The Broad Institute Genomics Platform"/>
            <consortium name="The Broad Institute Genome Sequencing Center for Infectious Disease"/>
            <person name="Wu L."/>
            <person name="Ma J."/>
        </authorList>
    </citation>
    <scope>NUCLEOTIDE SEQUENCE [LARGE SCALE GENOMIC DNA]</scope>
    <source>
        <strain evidence="10">CGMCC 1.12477</strain>
    </source>
</reference>
<keyword evidence="2 7" id="KW-0813">Transport</keyword>
<dbReference type="RefSeq" id="WP_379912276.1">
    <property type="nucleotide sequence ID" value="NZ_JBHUDD010000005.1"/>
</dbReference>
<name>A0ABW4EB46_9RHOB</name>
<protein>
    <submittedName>
        <fullName evidence="9">Phosphonate ABC transporter, permease protein PhnE</fullName>
    </submittedName>
</protein>
<dbReference type="InterPro" id="IPR000515">
    <property type="entry name" value="MetI-like"/>
</dbReference>
<comment type="similarity">
    <text evidence="7">Belongs to the binding-protein-dependent transport system permease family.</text>
</comment>
<keyword evidence="3" id="KW-1003">Cell membrane</keyword>
<feature type="transmembrane region" description="Helical" evidence="7">
    <location>
        <begin position="98"/>
        <end position="119"/>
    </location>
</feature>
<keyword evidence="6 7" id="KW-0472">Membrane</keyword>
<keyword evidence="5 7" id="KW-1133">Transmembrane helix</keyword>
<dbReference type="SUPFAM" id="SSF161098">
    <property type="entry name" value="MetI-like"/>
    <property type="match status" value="1"/>
</dbReference>
<dbReference type="NCBIfam" id="TIGR01097">
    <property type="entry name" value="PhnE"/>
    <property type="match status" value="1"/>
</dbReference>
<dbReference type="PANTHER" id="PTHR30043">
    <property type="entry name" value="PHOSPHONATES TRANSPORT SYSTEM PERMEASE PROTEIN"/>
    <property type="match status" value="1"/>
</dbReference>
<accession>A0ABW4EB46</accession>
<dbReference type="Proteomes" id="UP001597186">
    <property type="component" value="Unassembled WGS sequence"/>
</dbReference>
<dbReference type="InterPro" id="IPR035906">
    <property type="entry name" value="MetI-like_sf"/>
</dbReference>
<dbReference type="PROSITE" id="PS50928">
    <property type="entry name" value="ABC_TM1"/>
    <property type="match status" value="1"/>
</dbReference>
<dbReference type="Gene3D" id="1.10.3720.10">
    <property type="entry name" value="MetI-like"/>
    <property type="match status" value="1"/>
</dbReference>
<evidence type="ECO:0000256" key="4">
    <source>
        <dbReference type="ARBA" id="ARBA00022692"/>
    </source>
</evidence>
<evidence type="ECO:0000259" key="8">
    <source>
        <dbReference type="PROSITE" id="PS50928"/>
    </source>
</evidence>
<dbReference type="Pfam" id="PF00528">
    <property type="entry name" value="BPD_transp_1"/>
    <property type="match status" value="1"/>
</dbReference>
<comment type="caution">
    <text evidence="9">The sequence shown here is derived from an EMBL/GenBank/DDBJ whole genome shotgun (WGS) entry which is preliminary data.</text>
</comment>
<evidence type="ECO:0000256" key="6">
    <source>
        <dbReference type="ARBA" id="ARBA00023136"/>
    </source>
</evidence>
<evidence type="ECO:0000313" key="10">
    <source>
        <dbReference type="Proteomes" id="UP001597186"/>
    </source>
</evidence>
<evidence type="ECO:0000313" key="9">
    <source>
        <dbReference type="EMBL" id="MFD1508045.1"/>
    </source>
</evidence>